<feature type="compositionally biased region" description="Basic and acidic residues" evidence="1">
    <location>
        <begin position="72"/>
        <end position="81"/>
    </location>
</feature>
<evidence type="ECO:0000313" key="3">
    <source>
        <dbReference type="Proteomes" id="UP000239687"/>
    </source>
</evidence>
<evidence type="ECO:0000313" key="2">
    <source>
        <dbReference type="EMBL" id="PQP00451.1"/>
    </source>
</evidence>
<gene>
    <name evidence="2" type="ORF">C5612_23510</name>
</gene>
<evidence type="ECO:0000256" key="1">
    <source>
        <dbReference type="SAM" id="MobiDB-lite"/>
    </source>
</evidence>
<protein>
    <submittedName>
        <fullName evidence="2">Uncharacterized protein</fullName>
    </submittedName>
</protein>
<name>A0A2S8HD54_9PSED</name>
<dbReference type="AlphaFoldDB" id="A0A2S8HD54"/>
<proteinExistence type="predicted"/>
<dbReference type="Proteomes" id="UP000239687">
    <property type="component" value="Unassembled WGS sequence"/>
</dbReference>
<accession>A0A2S8HD54</accession>
<dbReference type="EMBL" id="PUIN01000014">
    <property type="protein sequence ID" value="PQP00451.1"/>
    <property type="molecule type" value="Genomic_DNA"/>
</dbReference>
<reference evidence="2 3" key="1">
    <citation type="submission" date="2018-02" db="EMBL/GenBank/DDBJ databases">
        <title>Draft genome sequencing of Pseudomonas frederiksbergensis 11-D3.</title>
        <authorList>
            <person name="Zheng B.-X."/>
        </authorList>
    </citation>
    <scope>NUCLEOTIDE SEQUENCE [LARGE SCALE GENOMIC DNA]</scope>
    <source>
        <strain evidence="2 3">11-D3</strain>
    </source>
</reference>
<comment type="caution">
    <text evidence="2">The sequence shown here is derived from an EMBL/GenBank/DDBJ whole genome shotgun (WGS) entry which is preliminary data.</text>
</comment>
<feature type="region of interest" description="Disordered" evidence="1">
    <location>
        <begin position="41"/>
        <end position="81"/>
    </location>
</feature>
<sequence length="81" mass="9332">MATVHQQIASGVPGYLRERACSRREVNIQLIYWLAYRFREQARSHRVSRSTQDRSVTNRDSSDGTVAALAKDFPENPRTRP</sequence>
<organism evidence="2 3">
    <name type="scientific">Pseudomonas frederiksbergensis</name>
    <dbReference type="NCBI Taxonomy" id="104087"/>
    <lineage>
        <taxon>Bacteria</taxon>
        <taxon>Pseudomonadati</taxon>
        <taxon>Pseudomonadota</taxon>
        <taxon>Gammaproteobacteria</taxon>
        <taxon>Pseudomonadales</taxon>
        <taxon>Pseudomonadaceae</taxon>
        <taxon>Pseudomonas</taxon>
    </lineage>
</organism>